<sequence>MDKFGSRVNSKGYRVLPDYIRVLQADGINVVSLEEIPKNLKARGSLLKMLCLGWEGEFRTAGMVFWR</sequence>
<name>A0A2G4YQW4_9PROT</name>
<proteinExistence type="predicted"/>
<dbReference type="OrthoDB" id="394882at2"/>
<protein>
    <submittedName>
        <fullName evidence="1">Uncharacterized protein</fullName>
    </submittedName>
</protein>
<dbReference type="InterPro" id="IPR013785">
    <property type="entry name" value="Aldolase_TIM"/>
</dbReference>
<dbReference type="InParanoid" id="A0A2G4YQW4"/>
<evidence type="ECO:0000313" key="1">
    <source>
        <dbReference type="EMBL" id="PHZ84709.1"/>
    </source>
</evidence>
<dbReference type="EMBL" id="PDEM01000023">
    <property type="protein sequence ID" value="PHZ84709.1"/>
    <property type="molecule type" value="Genomic_DNA"/>
</dbReference>
<evidence type="ECO:0000313" key="2">
    <source>
        <dbReference type="Proteomes" id="UP000229730"/>
    </source>
</evidence>
<keyword evidence="2" id="KW-1185">Reference proteome</keyword>
<dbReference type="Proteomes" id="UP000229730">
    <property type="component" value="Unassembled WGS sequence"/>
</dbReference>
<dbReference type="AlphaFoldDB" id="A0A2G4YQW4"/>
<comment type="caution">
    <text evidence="1">The sequence shown here is derived from an EMBL/GenBank/DDBJ whole genome shotgun (WGS) entry which is preliminary data.</text>
</comment>
<gene>
    <name evidence="1" type="ORF">CRD36_10505</name>
</gene>
<organism evidence="1 2">
    <name type="scientific">Paremcibacter congregatus</name>
    <dbReference type="NCBI Taxonomy" id="2043170"/>
    <lineage>
        <taxon>Bacteria</taxon>
        <taxon>Pseudomonadati</taxon>
        <taxon>Pseudomonadota</taxon>
        <taxon>Alphaproteobacteria</taxon>
        <taxon>Emcibacterales</taxon>
        <taxon>Emcibacteraceae</taxon>
        <taxon>Paremcibacter</taxon>
    </lineage>
</organism>
<accession>A0A2G4YQW4</accession>
<reference evidence="1 2" key="1">
    <citation type="submission" date="2017-10" db="EMBL/GenBank/DDBJ databases">
        <title>Frigbacter circumglobatus gen. nov. sp. nov., isolated from sediment cultured in situ.</title>
        <authorList>
            <person name="Zhao Z."/>
        </authorList>
    </citation>
    <scope>NUCLEOTIDE SEQUENCE [LARGE SCALE GENOMIC DNA]</scope>
    <source>
        <strain evidence="1 2">ZYL</strain>
    </source>
</reference>
<dbReference type="Gene3D" id="3.20.20.70">
    <property type="entry name" value="Aldolase class I"/>
    <property type="match status" value="1"/>
</dbReference>